<dbReference type="PANTHER" id="PTHR46514">
    <property type="entry name" value="AMPHIPHYSIN"/>
    <property type="match status" value="1"/>
</dbReference>
<dbReference type="STRING" id="50429.A0A2B4SXY1"/>
<keyword evidence="5" id="KW-1185">Reference proteome</keyword>
<keyword evidence="1" id="KW-0728">SH3 domain</keyword>
<dbReference type="SUPFAM" id="SSF103657">
    <property type="entry name" value="BAR/IMD domain-like"/>
    <property type="match status" value="1"/>
</dbReference>
<evidence type="ECO:0000256" key="2">
    <source>
        <dbReference type="SAM" id="MobiDB-lite"/>
    </source>
</evidence>
<feature type="compositionally biased region" description="Low complexity" evidence="2">
    <location>
        <begin position="120"/>
        <end position="129"/>
    </location>
</feature>
<gene>
    <name evidence="4" type="primary">SHO1</name>
    <name evidence="4" type="ORF">AWC38_SpisGene1899</name>
</gene>
<accession>A0A2B4SXY1</accession>
<feature type="compositionally biased region" description="Polar residues" evidence="2">
    <location>
        <begin position="131"/>
        <end position="145"/>
    </location>
</feature>
<evidence type="ECO:0000256" key="1">
    <source>
        <dbReference type="ARBA" id="ARBA00022443"/>
    </source>
</evidence>
<feature type="compositionally biased region" description="Low complexity" evidence="2">
    <location>
        <begin position="155"/>
        <end position="173"/>
    </location>
</feature>
<dbReference type="AlphaFoldDB" id="A0A2B4SXY1"/>
<evidence type="ECO:0000313" key="4">
    <source>
        <dbReference type="EMBL" id="PFX33245.1"/>
    </source>
</evidence>
<dbReference type="GO" id="GO:0005886">
    <property type="term" value="C:plasma membrane"/>
    <property type="evidence" value="ECO:0007669"/>
    <property type="project" value="TreeGrafter"/>
</dbReference>
<dbReference type="InterPro" id="IPR001452">
    <property type="entry name" value="SH3_domain"/>
</dbReference>
<dbReference type="GO" id="GO:0005543">
    <property type="term" value="F:phospholipid binding"/>
    <property type="evidence" value="ECO:0007669"/>
    <property type="project" value="TreeGrafter"/>
</dbReference>
<dbReference type="Gene3D" id="2.30.30.40">
    <property type="entry name" value="SH3 Domains"/>
    <property type="match status" value="1"/>
</dbReference>
<dbReference type="InterPro" id="IPR027267">
    <property type="entry name" value="AH/BAR_dom_sf"/>
</dbReference>
<feature type="domain" description="SH3" evidence="3">
    <location>
        <begin position="187"/>
        <end position="215"/>
    </location>
</feature>
<dbReference type="OrthoDB" id="446293at2759"/>
<feature type="region of interest" description="Disordered" evidence="2">
    <location>
        <begin position="234"/>
        <end position="256"/>
    </location>
</feature>
<dbReference type="PANTHER" id="PTHR46514:SF3">
    <property type="entry name" value="AMPHIPHYSIN"/>
    <property type="match status" value="1"/>
</dbReference>
<comment type="caution">
    <text evidence="4">The sequence shown here is derived from an EMBL/GenBank/DDBJ whole genome shotgun (WGS) entry which is preliminary data.</text>
</comment>
<dbReference type="Gene3D" id="1.20.1270.60">
    <property type="entry name" value="Arfaptin homology (AH) domain/BAR domain"/>
    <property type="match status" value="1"/>
</dbReference>
<name>A0A2B4SXY1_STYPI</name>
<dbReference type="Proteomes" id="UP000225706">
    <property type="component" value="Unassembled WGS sequence"/>
</dbReference>
<dbReference type="InterPro" id="IPR036028">
    <property type="entry name" value="SH3-like_dom_sf"/>
</dbReference>
<dbReference type="SUPFAM" id="SSF50044">
    <property type="entry name" value="SH3-domain"/>
    <property type="match status" value="1"/>
</dbReference>
<evidence type="ECO:0000313" key="5">
    <source>
        <dbReference type="Proteomes" id="UP000225706"/>
    </source>
</evidence>
<reference evidence="5" key="1">
    <citation type="journal article" date="2017" name="bioRxiv">
        <title>Comparative analysis of the genomes of Stylophora pistillata and Acropora digitifera provides evidence for extensive differences between species of corals.</title>
        <authorList>
            <person name="Voolstra C.R."/>
            <person name="Li Y."/>
            <person name="Liew Y.J."/>
            <person name="Baumgarten S."/>
            <person name="Zoccola D."/>
            <person name="Flot J.-F."/>
            <person name="Tambutte S."/>
            <person name="Allemand D."/>
            <person name="Aranda M."/>
        </authorList>
    </citation>
    <scope>NUCLEOTIDE SEQUENCE [LARGE SCALE GENOMIC DNA]</scope>
</reference>
<protein>
    <submittedName>
        <fullName evidence="4">High osmolarity signaling protein SHO1</fullName>
    </submittedName>
</protein>
<feature type="compositionally biased region" description="Basic residues" evidence="2">
    <location>
        <begin position="247"/>
        <end position="256"/>
    </location>
</feature>
<proteinExistence type="predicted"/>
<sequence length="544" mass="61707">MQKLGKANETKDLTFDEFVINFNKQQELHSQWSELVEKMDDEVIIPLTAYQSQFPDIKARINKRALNPFTQSDHDELDGSGETVTQVDHQQKPKPAAVPAAPPAPPQSQVDNPEKKVPEKSPVPSLPLKRASQSEAESTEGSPSNEEAAPVSASQTEPVQPQAQTQQQQQQPEGSGTEIPGFLYKVRAAYRYVAEDDDELSFEKGEIINVVEFEDPEEQISRHLANAILVKPAHFTPGEDSQPFRRPQTRQKRKHRDFQTCLIGHRPEVGKSGSARLDLRRRKIGLSILLAGWLIYNRLLINDSKTEFLVVGSRHQLSKIAIDSITVGNSTIQPLNSVRNLGSWFDSNMSMSIHIGKICSKAFHGLYKIRQIRKFLSPESTKTLVHAFVTSHLDYCNSLLFGVPKYQTERLQKVLNAAARLIFRIPKFHHISSALYNLHWLPVAYRVHFKLLLLIYKALNNQGPLYIKEYLQPHSVKGHQLRSCDQGLLKVPRTNFKTFGDRAFARSGPFLWNELPLEIRNSPSVTIFKSKLKTHLFKLAYSLF</sequence>
<feature type="region of interest" description="Disordered" evidence="2">
    <location>
        <begin position="69"/>
        <end position="179"/>
    </location>
</feature>
<dbReference type="EMBL" id="LSMT01000014">
    <property type="protein sequence ID" value="PFX33245.1"/>
    <property type="molecule type" value="Genomic_DNA"/>
</dbReference>
<evidence type="ECO:0000259" key="3">
    <source>
        <dbReference type="Pfam" id="PF00018"/>
    </source>
</evidence>
<dbReference type="InterPro" id="IPR003005">
    <property type="entry name" value="Amphiphysin"/>
</dbReference>
<dbReference type="Pfam" id="PF00018">
    <property type="entry name" value="SH3_1"/>
    <property type="match status" value="1"/>
</dbReference>
<organism evidence="4 5">
    <name type="scientific">Stylophora pistillata</name>
    <name type="common">Smooth cauliflower coral</name>
    <dbReference type="NCBI Taxonomy" id="50429"/>
    <lineage>
        <taxon>Eukaryota</taxon>
        <taxon>Metazoa</taxon>
        <taxon>Cnidaria</taxon>
        <taxon>Anthozoa</taxon>
        <taxon>Hexacorallia</taxon>
        <taxon>Scleractinia</taxon>
        <taxon>Astrocoeniina</taxon>
        <taxon>Pocilloporidae</taxon>
        <taxon>Stylophora</taxon>
    </lineage>
</organism>